<evidence type="ECO:0000256" key="5">
    <source>
        <dbReference type="ARBA" id="ARBA00023306"/>
    </source>
</evidence>
<feature type="compositionally biased region" description="Basic and acidic residues" evidence="7">
    <location>
        <begin position="86"/>
        <end position="101"/>
    </location>
</feature>
<evidence type="ECO:0000313" key="10">
    <source>
        <dbReference type="Proteomes" id="UP000053611"/>
    </source>
</evidence>
<sequence>MSLTDLFNDDSPPPSPWRKEALFLDGESASGEDESMSGDGESAISDDESTSSERPMKRQRRLYDSSPSPPPFSLAELLRSPGFQRDLQEITRAAERGRLDILDESGPPAPAPRRRLDNADGSGVPDPTPELQGIAPRVLAELFDDPLAAQDPLAAGGASEEEPKRRRVIAKVDPDRLLGPKGFPALVAAARKFKVKGKGHETSDLERLMDTYQVWAHGMFPKGEFGYTIGRIEAVCRKNQMVNAIRGLRDEFHPPPRTPSPDPEEQGSAAGSPRREEESLDAFIERGEESMGDETFRYAPGAETLAADRRPLFAPGPDVDDDEDEDELAALAEMERETGVEESTALETRRETRVDFGDEPPAFDEEEEW</sequence>
<dbReference type="GO" id="GO:0031297">
    <property type="term" value="P:replication fork processing"/>
    <property type="evidence" value="ECO:0007669"/>
    <property type="project" value="UniProtKB-UniRule"/>
</dbReference>
<gene>
    <name evidence="9" type="ORF">CC85DRAFT_283965</name>
</gene>
<protein>
    <recommendedName>
        <fullName evidence="6">Chromosome segregation in meiosis protein</fullName>
    </recommendedName>
</protein>
<feature type="compositionally biased region" description="Acidic residues" evidence="7">
    <location>
        <begin position="357"/>
        <end position="369"/>
    </location>
</feature>
<reference evidence="9 10" key="1">
    <citation type="submission" date="2015-03" db="EMBL/GenBank/DDBJ databases">
        <title>Genomics and transcriptomics of the oil-accumulating basidiomycete yeast T. oleaginosus allow insights into substrate utilization and the diverse evolutionary trajectories of mating systems in fungi.</title>
        <authorList>
            <consortium name="DOE Joint Genome Institute"/>
            <person name="Kourist R."/>
            <person name="Kracht O."/>
            <person name="Bracharz F."/>
            <person name="Lipzen A."/>
            <person name="Nolan M."/>
            <person name="Ohm R."/>
            <person name="Grigoriev I."/>
            <person name="Sun S."/>
            <person name="Heitman J."/>
            <person name="Bruck T."/>
            <person name="Nowrousian M."/>
        </authorList>
    </citation>
    <scope>NUCLEOTIDE SEQUENCE [LARGE SCALE GENOMIC DNA]</scope>
    <source>
        <strain evidence="9 10">IBC0246</strain>
    </source>
</reference>
<evidence type="ECO:0000256" key="3">
    <source>
        <dbReference type="ARBA" id="ARBA00022763"/>
    </source>
</evidence>
<comment type="subcellular location">
    <subcellularLocation>
        <location evidence="1 6">Nucleus</location>
    </subcellularLocation>
</comment>
<dbReference type="AlphaFoldDB" id="A0A0J0XS79"/>
<dbReference type="EMBL" id="KQ087190">
    <property type="protein sequence ID" value="KLT43921.1"/>
    <property type="molecule type" value="Genomic_DNA"/>
</dbReference>
<dbReference type="GeneID" id="28983163"/>
<dbReference type="GO" id="GO:0003677">
    <property type="term" value="F:DNA binding"/>
    <property type="evidence" value="ECO:0007669"/>
    <property type="project" value="TreeGrafter"/>
</dbReference>
<evidence type="ECO:0000313" key="9">
    <source>
        <dbReference type="EMBL" id="KLT43921.1"/>
    </source>
</evidence>
<feature type="compositionally biased region" description="Basic and acidic residues" evidence="7">
    <location>
        <begin position="347"/>
        <end position="356"/>
    </location>
</feature>
<evidence type="ECO:0000256" key="1">
    <source>
        <dbReference type="ARBA" id="ARBA00004123"/>
    </source>
</evidence>
<evidence type="ECO:0000256" key="4">
    <source>
        <dbReference type="ARBA" id="ARBA00023242"/>
    </source>
</evidence>
<dbReference type="OrthoDB" id="437078at2759"/>
<feature type="region of interest" description="Disordered" evidence="7">
    <location>
        <begin position="248"/>
        <end position="369"/>
    </location>
</feature>
<dbReference type="GO" id="GO:0043111">
    <property type="term" value="P:replication fork arrest"/>
    <property type="evidence" value="ECO:0007669"/>
    <property type="project" value="TreeGrafter"/>
</dbReference>
<dbReference type="GO" id="GO:0006974">
    <property type="term" value="P:DNA damage response"/>
    <property type="evidence" value="ECO:0007669"/>
    <property type="project" value="UniProtKB-KW"/>
</dbReference>
<evidence type="ECO:0000256" key="6">
    <source>
        <dbReference type="RuleBase" id="RU366049"/>
    </source>
</evidence>
<keyword evidence="5 6" id="KW-0131">Cell cycle</keyword>
<dbReference type="InterPro" id="IPR012923">
    <property type="entry name" value="Csm3"/>
</dbReference>
<keyword evidence="4 6" id="KW-0539">Nucleus</keyword>
<keyword evidence="3 6" id="KW-0227">DNA damage</keyword>
<dbReference type="InterPro" id="IPR040038">
    <property type="entry name" value="TIPIN/Csm3/Swi3"/>
</dbReference>
<feature type="domain" description="Chromosome segregation in meiosis protein 3" evidence="8">
    <location>
        <begin position="171"/>
        <end position="251"/>
    </location>
</feature>
<dbReference type="RefSeq" id="XP_018280412.1">
    <property type="nucleotide sequence ID" value="XM_018422560.1"/>
</dbReference>
<name>A0A0J0XS79_9TREE</name>
<dbReference type="PANTHER" id="PTHR13220">
    <property type="entry name" value="TIMELESS INTERACTING-RELATED"/>
    <property type="match status" value="1"/>
</dbReference>
<dbReference type="PANTHER" id="PTHR13220:SF11">
    <property type="entry name" value="TIMELESS-INTERACTING PROTEIN"/>
    <property type="match status" value="1"/>
</dbReference>
<feature type="region of interest" description="Disordered" evidence="7">
    <location>
        <begin position="1"/>
        <end position="134"/>
    </location>
</feature>
<dbReference type="GO" id="GO:0000076">
    <property type="term" value="P:DNA replication checkpoint signaling"/>
    <property type="evidence" value="ECO:0007669"/>
    <property type="project" value="UniProtKB-UniRule"/>
</dbReference>
<dbReference type="Pfam" id="PF07962">
    <property type="entry name" value="Swi3"/>
    <property type="match status" value="1"/>
</dbReference>
<comment type="similarity">
    <text evidence="2 6">Belongs to the CSM3 family.</text>
</comment>
<organism evidence="9 10">
    <name type="scientific">Cutaneotrichosporon oleaginosum</name>
    <dbReference type="NCBI Taxonomy" id="879819"/>
    <lineage>
        <taxon>Eukaryota</taxon>
        <taxon>Fungi</taxon>
        <taxon>Dikarya</taxon>
        <taxon>Basidiomycota</taxon>
        <taxon>Agaricomycotina</taxon>
        <taxon>Tremellomycetes</taxon>
        <taxon>Trichosporonales</taxon>
        <taxon>Trichosporonaceae</taxon>
        <taxon>Cutaneotrichosporon</taxon>
    </lineage>
</organism>
<evidence type="ECO:0000259" key="8">
    <source>
        <dbReference type="Pfam" id="PF07962"/>
    </source>
</evidence>
<keyword evidence="10" id="KW-1185">Reference proteome</keyword>
<dbReference type="GO" id="GO:0031298">
    <property type="term" value="C:replication fork protection complex"/>
    <property type="evidence" value="ECO:0007669"/>
    <property type="project" value="TreeGrafter"/>
</dbReference>
<comment type="function">
    <text evidence="6">Plays an important role in the control of DNA replication and the maintenance of replication fork stability.</text>
</comment>
<dbReference type="Proteomes" id="UP000053611">
    <property type="component" value="Unassembled WGS sequence"/>
</dbReference>
<evidence type="ECO:0000256" key="7">
    <source>
        <dbReference type="SAM" id="MobiDB-lite"/>
    </source>
</evidence>
<feature type="compositionally biased region" description="Basic and acidic residues" evidence="7">
    <location>
        <begin position="273"/>
        <end position="289"/>
    </location>
</feature>
<dbReference type="STRING" id="879819.A0A0J0XS79"/>
<proteinExistence type="inferred from homology"/>
<evidence type="ECO:0000256" key="2">
    <source>
        <dbReference type="ARBA" id="ARBA00006075"/>
    </source>
</evidence>
<accession>A0A0J0XS79</accession>
<feature type="compositionally biased region" description="Acidic residues" evidence="7">
    <location>
        <begin position="318"/>
        <end position="328"/>
    </location>
</feature>